<protein>
    <submittedName>
        <fullName evidence="3">GNAT family N-acetyltransferase</fullName>
    </submittedName>
</protein>
<organism evidence="3 4">
    <name type="scientific">Micromonospora thermarum</name>
    <dbReference type="NCBI Taxonomy" id="2720024"/>
    <lineage>
        <taxon>Bacteria</taxon>
        <taxon>Bacillati</taxon>
        <taxon>Actinomycetota</taxon>
        <taxon>Actinomycetes</taxon>
        <taxon>Micromonosporales</taxon>
        <taxon>Micromonosporaceae</taxon>
        <taxon>Micromonospora</taxon>
    </lineage>
</organism>
<name>A0ABX0Z5J5_9ACTN</name>
<dbReference type="InterPro" id="IPR016181">
    <property type="entry name" value="Acyl_CoA_acyltransferase"/>
</dbReference>
<feature type="domain" description="N-acetyltransferase" evidence="2">
    <location>
        <begin position="32"/>
        <end position="91"/>
    </location>
</feature>
<accession>A0ABX0Z5J5</accession>
<evidence type="ECO:0000259" key="2">
    <source>
        <dbReference type="Pfam" id="PF00583"/>
    </source>
</evidence>
<dbReference type="Gene3D" id="3.40.630.30">
    <property type="match status" value="1"/>
</dbReference>
<dbReference type="Pfam" id="PF00583">
    <property type="entry name" value="Acetyltransf_1"/>
    <property type="match status" value="1"/>
</dbReference>
<dbReference type="EMBL" id="JAATEO010000004">
    <property type="protein sequence ID" value="NJP31328.1"/>
    <property type="molecule type" value="Genomic_DNA"/>
</dbReference>
<reference evidence="3 4" key="1">
    <citation type="submission" date="2020-03" db="EMBL/GenBank/DDBJ databases">
        <title>WGS of actinomycetes isolated from Thailand.</title>
        <authorList>
            <person name="Thawai C."/>
        </authorList>
    </citation>
    <scope>NUCLEOTIDE SEQUENCE [LARGE SCALE GENOMIC DNA]</scope>
    <source>
        <strain evidence="3 4">HSS6-12</strain>
    </source>
</reference>
<dbReference type="SUPFAM" id="SSF55729">
    <property type="entry name" value="Acyl-CoA N-acyltransferases (Nat)"/>
    <property type="match status" value="1"/>
</dbReference>
<feature type="region of interest" description="Disordered" evidence="1">
    <location>
        <begin position="136"/>
        <end position="160"/>
    </location>
</feature>
<feature type="compositionally biased region" description="Polar residues" evidence="1">
    <location>
        <begin position="144"/>
        <end position="160"/>
    </location>
</feature>
<proteinExistence type="predicted"/>
<evidence type="ECO:0000313" key="3">
    <source>
        <dbReference type="EMBL" id="NJP31328.1"/>
    </source>
</evidence>
<keyword evidence="4" id="KW-1185">Reference proteome</keyword>
<evidence type="ECO:0000256" key="1">
    <source>
        <dbReference type="SAM" id="MobiDB-lite"/>
    </source>
</evidence>
<dbReference type="Proteomes" id="UP000783871">
    <property type="component" value="Unassembled WGS sequence"/>
</dbReference>
<evidence type="ECO:0000313" key="4">
    <source>
        <dbReference type="Proteomes" id="UP000783871"/>
    </source>
</evidence>
<dbReference type="InterPro" id="IPR000182">
    <property type="entry name" value="GNAT_dom"/>
</dbReference>
<dbReference type="CDD" id="cd04301">
    <property type="entry name" value="NAT_SF"/>
    <property type="match status" value="1"/>
</dbReference>
<comment type="caution">
    <text evidence="3">The sequence shown here is derived from an EMBL/GenBank/DDBJ whole genome shotgun (WGS) entry which is preliminary data.</text>
</comment>
<sequence length="160" mass="16961">MELTAFGPSHAASVAGWARSAEETRRWCSRDEVTPEVVAGWSAAPDAVAYVAVVDGEPVAYGELWLDDEEAEVELARLIVAPAYGGRGLGHHPAVFMRVHPDNEPALRCWWPSPVRRSSVRCSCSTGGCSCGSIPRSPIPGGASRNQPTGASTTARSSGW</sequence>
<gene>
    <name evidence="3" type="ORF">HCJ94_04840</name>
</gene>